<feature type="region of interest" description="Disordered" evidence="1">
    <location>
        <begin position="31"/>
        <end position="52"/>
    </location>
</feature>
<evidence type="ECO:0000256" key="2">
    <source>
        <dbReference type="SAM" id="SignalP"/>
    </source>
</evidence>
<dbReference type="AlphaFoldDB" id="A0A1Y0CZ59"/>
<keyword evidence="4" id="KW-1185">Reference proteome</keyword>
<name>A0A1Y0CZ59_9GAMM</name>
<dbReference type="Proteomes" id="UP000243793">
    <property type="component" value="Chromosome"/>
</dbReference>
<dbReference type="EMBL" id="CP021376">
    <property type="protein sequence ID" value="ART80610.1"/>
    <property type="molecule type" value="Genomic_DNA"/>
</dbReference>
<evidence type="ECO:0000256" key="1">
    <source>
        <dbReference type="SAM" id="MobiDB-lite"/>
    </source>
</evidence>
<evidence type="ECO:0008006" key="5">
    <source>
        <dbReference type="Google" id="ProtNLM"/>
    </source>
</evidence>
<organism evidence="3 4">
    <name type="scientific">Oceanisphaera avium</name>
    <dbReference type="NCBI Taxonomy" id="1903694"/>
    <lineage>
        <taxon>Bacteria</taxon>
        <taxon>Pseudomonadati</taxon>
        <taxon>Pseudomonadota</taxon>
        <taxon>Gammaproteobacteria</taxon>
        <taxon>Aeromonadales</taxon>
        <taxon>Aeromonadaceae</taxon>
        <taxon>Oceanisphaera</taxon>
    </lineage>
</organism>
<reference evidence="4" key="1">
    <citation type="submission" date="2017-05" db="EMBL/GenBank/DDBJ databases">
        <authorList>
            <person name="Sung H."/>
        </authorList>
    </citation>
    <scope>NUCLEOTIDE SEQUENCE [LARGE SCALE GENOMIC DNA]</scope>
    <source>
        <strain evidence="4">AMac2203</strain>
    </source>
</reference>
<proteinExistence type="predicted"/>
<accession>A0A1Y0CZ59</accession>
<dbReference type="KEGG" id="ocm:CBP12_11040"/>
<sequence>MKLSIASLLVTATLIICTSQGIADQRHYQQHHQHNRHHQYQNQQRHPHHNEGSRTVVTKEITENGVVIHKRVTTHNGVTYTLDKEIKKGPRGEVNIEKSSEGQLIERRQPAR</sequence>
<protein>
    <recommendedName>
        <fullName evidence="5">PepSY domain-containing protein</fullName>
    </recommendedName>
</protein>
<evidence type="ECO:0000313" key="4">
    <source>
        <dbReference type="Proteomes" id="UP000243793"/>
    </source>
</evidence>
<gene>
    <name evidence="3" type="ORF">CBP12_11040</name>
</gene>
<feature type="signal peptide" evidence="2">
    <location>
        <begin position="1"/>
        <end position="23"/>
    </location>
</feature>
<feature type="region of interest" description="Disordered" evidence="1">
    <location>
        <begin position="89"/>
        <end position="112"/>
    </location>
</feature>
<keyword evidence="2" id="KW-0732">Signal</keyword>
<feature type="chain" id="PRO_5012801610" description="PepSY domain-containing protein" evidence="2">
    <location>
        <begin position="24"/>
        <end position="112"/>
    </location>
</feature>
<evidence type="ECO:0000313" key="3">
    <source>
        <dbReference type="EMBL" id="ART80610.1"/>
    </source>
</evidence>